<accession>A0A9N9S7N8</accession>
<evidence type="ECO:0000256" key="1">
    <source>
        <dbReference type="SAM" id="SignalP"/>
    </source>
</evidence>
<dbReference type="EMBL" id="OU895880">
    <property type="protein sequence ID" value="CAG9810849.1"/>
    <property type="molecule type" value="Genomic_DNA"/>
</dbReference>
<gene>
    <name evidence="2" type="ORF">CHIRRI_LOCUS13661</name>
</gene>
<organism evidence="2 3">
    <name type="scientific">Chironomus riparius</name>
    <dbReference type="NCBI Taxonomy" id="315576"/>
    <lineage>
        <taxon>Eukaryota</taxon>
        <taxon>Metazoa</taxon>
        <taxon>Ecdysozoa</taxon>
        <taxon>Arthropoda</taxon>
        <taxon>Hexapoda</taxon>
        <taxon>Insecta</taxon>
        <taxon>Pterygota</taxon>
        <taxon>Neoptera</taxon>
        <taxon>Endopterygota</taxon>
        <taxon>Diptera</taxon>
        <taxon>Nematocera</taxon>
        <taxon>Chironomoidea</taxon>
        <taxon>Chironomidae</taxon>
        <taxon>Chironominae</taxon>
        <taxon>Chironomus</taxon>
    </lineage>
</organism>
<keyword evidence="1" id="KW-0732">Signal</keyword>
<proteinExistence type="predicted"/>
<keyword evidence="3" id="KW-1185">Reference proteome</keyword>
<feature type="chain" id="PRO_5040173704" evidence="1">
    <location>
        <begin position="18"/>
        <end position="222"/>
    </location>
</feature>
<dbReference type="AlphaFoldDB" id="A0A9N9S7N8"/>
<reference evidence="2" key="1">
    <citation type="submission" date="2022-01" db="EMBL/GenBank/DDBJ databases">
        <authorList>
            <person name="King R."/>
        </authorList>
    </citation>
    <scope>NUCLEOTIDE SEQUENCE</scope>
</reference>
<dbReference type="Proteomes" id="UP001153620">
    <property type="component" value="Chromosome 4"/>
</dbReference>
<feature type="signal peptide" evidence="1">
    <location>
        <begin position="1"/>
        <end position="17"/>
    </location>
</feature>
<protein>
    <submittedName>
        <fullName evidence="2">Uncharacterized protein</fullName>
    </submittedName>
</protein>
<evidence type="ECO:0000313" key="3">
    <source>
        <dbReference type="Proteomes" id="UP001153620"/>
    </source>
</evidence>
<name>A0A9N9S7N8_9DIPT</name>
<evidence type="ECO:0000313" key="2">
    <source>
        <dbReference type="EMBL" id="CAG9810849.1"/>
    </source>
</evidence>
<sequence length="222" mass="25876">MKLIIVLLLTATAMTSATDNKTQTMSQWMSEVNNSIFTDEHDQFCVNQTKDEFEADEDLLNLAEAIVTFEASYSECMKLYDRFRGQMSKLYKEYEAAHNITNVYCFKMELNHTGFVKIINGSRMANLMTKKYNIHPLKPTTVQLDSIQIGSKCNETDEKDLNNRIYTIKCKVPNKPYSQWTHLQEIGVNLNIFYEYVDKLINEFKCERGHLQLALAQRLHQF</sequence>
<reference evidence="2" key="2">
    <citation type="submission" date="2022-10" db="EMBL/GenBank/DDBJ databases">
        <authorList>
            <consortium name="ENA_rothamsted_submissions"/>
            <consortium name="culmorum"/>
            <person name="King R."/>
        </authorList>
    </citation>
    <scope>NUCLEOTIDE SEQUENCE</scope>
</reference>